<dbReference type="Proteomes" id="UP000828941">
    <property type="component" value="Chromosome 6"/>
</dbReference>
<accession>A0ACB9NKU0</accession>
<sequence>MTPKEDDPNLVKLESACSDLKALLQASEKMKEKLGNMETRFDLLEGNLSITSRRVAPIQSLAMSTKALDTRINRALSPALALLDSFKLCESHQHKLADLSSKLSAEKTPEKRMMKLFDYMDCVDELNQAIDSVSKEGEPVIQKLQEVVKFISRTNAADQHKTERLRESLISLKALYETEVDAMRFDGLLDAALLHLQDEFETILQNLRQQNMRTLSENQADHDTDYDPFDSGLGSEQEVSALRRITETLAANDCLDLCIDIYVKVRYRRAAKALMRLNPDYLRTHTPEGIDEMEWETLETAITLWIQHFEVAVKKVLFSEKKLCNQVLGTVMEGLVWPECFIKISDKIIAVFLRFGEGVARSSKEPQKLFKLLDMFESMKKFKLEFSEIFDGEAGVDICTRFRELEKLLIDSSSKVFWEFGLEIEGNSGGFPPPQDGSVPKLVRYAIYYLKYLAKDNYRAAMAEVLRTEQIWKTGILSKPNRDEDLLKDAISNVMEALQRNIESKRSRCRDKILTHIFGMNTYWYIYKRTKNTELFGLLGEHYMKDKYKAVAEESAYMYQKYAWGVLVRILDVEDLNEQGKETIGSVVTEKMENYLKCLDEISQMHGGYYSIQDADLREQIKEATLKLVVPAYAEFLESYSGLLKRKLYPSPQRLQGLVSQVFDGGDAKLSTGVRTVVSLPVPQRLPKGETNDFRRSRSDTSDI</sequence>
<evidence type="ECO:0000313" key="2">
    <source>
        <dbReference type="Proteomes" id="UP000828941"/>
    </source>
</evidence>
<comment type="caution">
    <text evidence="1">The sequence shown here is derived from an EMBL/GenBank/DDBJ whole genome shotgun (WGS) entry which is preliminary data.</text>
</comment>
<dbReference type="EMBL" id="CM039431">
    <property type="protein sequence ID" value="KAI4337060.1"/>
    <property type="molecule type" value="Genomic_DNA"/>
</dbReference>
<evidence type="ECO:0000313" key="1">
    <source>
        <dbReference type="EMBL" id="KAI4337060.1"/>
    </source>
</evidence>
<gene>
    <name evidence="1" type="ORF">L6164_015518</name>
</gene>
<protein>
    <submittedName>
        <fullName evidence="1">Uncharacterized protein</fullName>
    </submittedName>
</protein>
<name>A0ACB9NKU0_BAUVA</name>
<organism evidence="1 2">
    <name type="scientific">Bauhinia variegata</name>
    <name type="common">Purple orchid tree</name>
    <name type="synonym">Phanera variegata</name>
    <dbReference type="NCBI Taxonomy" id="167791"/>
    <lineage>
        <taxon>Eukaryota</taxon>
        <taxon>Viridiplantae</taxon>
        <taxon>Streptophyta</taxon>
        <taxon>Embryophyta</taxon>
        <taxon>Tracheophyta</taxon>
        <taxon>Spermatophyta</taxon>
        <taxon>Magnoliopsida</taxon>
        <taxon>eudicotyledons</taxon>
        <taxon>Gunneridae</taxon>
        <taxon>Pentapetalae</taxon>
        <taxon>rosids</taxon>
        <taxon>fabids</taxon>
        <taxon>Fabales</taxon>
        <taxon>Fabaceae</taxon>
        <taxon>Cercidoideae</taxon>
        <taxon>Cercideae</taxon>
        <taxon>Bauhiniinae</taxon>
        <taxon>Bauhinia</taxon>
    </lineage>
</organism>
<reference evidence="1 2" key="1">
    <citation type="journal article" date="2022" name="DNA Res.">
        <title>Chromosomal-level genome assembly of the orchid tree Bauhinia variegata (Leguminosae; Cercidoideae) supports the allotetraploid origin hypothesis of Bauhinia.</title>
        <authorList>
            <person name="Zhong Y."/>
            <person name="Chen Y."/>
            <person name="Zheng D."/>
            <person name="Pang J."/>
            <person name="Liu Y."/>
            <person name="Luo S."/>
            <person name="Meng S."/>
            <person name="Qian L."/>
            <person name="Wei D."/>
            <person name="Dai S."/>
            <person name="Zhou R."/>
        </authorList>
    </citation>
    <scope>NUCLEOTIDE SEQUENCE [LARGE SCALE GENOMIC DNA]</scope>
    <source>
        <strain evidence="1">BV-YZ2020</strain>
    </source>
</reference>
<proteinExistence type="predicted"/>
<keyword evidence="2" id="KW-1185">Reference proteome</keyword>